<sequence length="291" mass="30487">MKTLLLHALAWLVQHTSAQQSISQQLSSIQSLCPSISFTGCSYLLNQDNICNALPATATSQLITCYCTQDVFDSFTDCESEIRECGRTDDEDSYYEALKTAWLSACSPYLSFTATTPILSTYTPYPGQLYCNSVNSACARWEISTKSCDTNYPTPAQSTSCACQASILSLASACQIGGALCVGTPVTSSTLWSNIVCSAITAPITDFSPLAVSSTSVASSTSAVVTSTGGSSFSETTPPNTPPPPTTTTATATANSPVSATHTISSAIKGKLVLSAFTVIGISLSLAYYFT</sequence>
<keyword evidence="4" id="KW-1185">Reference proteome</keyword>
<keyword evidence="2" id="KW-0732">Signal</keyword>
<dbReference type="RefSeq" id="XP_016244907.1">
    <property type="nucleotide sequence ID" value="XM_016397716.1"/>
</dbReference>
<dbReference type="VEuPathDB" id="FungiDB:PV07_10392"/>
<feature type="chain" id="PRO_5002237616" description="Extracellular membrane protein CFEM domain-containing protein" evidence="2">
    <location>
        <begin position="19"/>
        <end position="291"/>
    </location>
</feature>
<proteinExistence type="predicted"/>
<evidence type="ECO:0000313" key="4">
    <source>
        <dbReference type="Proteomes" id="UP000054466"/>
    </source>
</evidence>
<reference evidence="3 4" key="1">
    <citation type="submission" date="2015-01" db="EMBL/GenBank/DDBJ databases">
        <title>The Genome Sequence of Cladophialophora immunda CBS83496.</title>
        <authorList>
            <consortium name="The Broad Institute Genomics Platform"/>
            <person name="Cuomo C."/>
            <person name="de Hoog S."/>
            <person name="Gorbushina A."/>
            <person name="Stielow B."/>
            <person name="Teixiera M."/>
            <person name="Abouelleil A."/>
            <person name="Chapman S.B."/>
            <person name="Priest M."/>
            <person name="Young S.K."/>
            <person name="Wortman J."/>
            <person name="Nusbaum C."/>
            <person name="Birren B."/>
        </authorList>
    </citation>
    <scope>NUCLEOTIDE SEQUENCE [LARGE SCALE GENOMIC DNA]</scope>
    <source>
        <strain evidence="3 4">CBS 83496</strain>
    </source>
</reference>
<evidence type="ECO:0000256" key="1">
    <source>
        <dbReference type="SAM" id="MobiDB-lite"/>
    </source>
</evidence>
<name>A0A0D1ZAF9_9EURO</name>
<feature type="compositionally biased region" description="Low complexity" evidence="1">
    <location>
        <begin position="228"/>
        <end position="238"/>
    </location>
</feature>
<accession>A0A0D1ZAF9</accession>
<dbReference type="GeneID" id="27349586"/>
<evidence type="ECO:0000313" key="3">
    <source>
        <dbReference type="EMBL" id="KIW24691.1"/>
    </source>
</evidence>
<organism evidence="3 4">
    <name type="scientific">Cladophialophora immunda</name>
    <dbReference type="NCBI Taxonomy" id="569365"/>
    <lineage>
        <taxon>Eukaryota</taxon>
        <taxon>Fungi</taxon>
        <taxon>Dikarya</taxon>
        <taxon>Ascomycota</taxon>
        <taxon>Pezizomycotina</taxon>
        <taxon>Eurotiomycetes</taxon>
        <taxon>Chaetothyriomycetidae</taxon>
        <taxon>Chaetothyriales</taxon>
        <taxon>Herpotrichiellaceae</taxon>
        <taxon>Cladophialophora</taxon>
    </lineage>
</organism>
<feature type="signal peptide" evidence="2">
    <location>
        <begin position="1"/>
        <end position="18"/>
    </location>
</feature>
<protein>
    <recommendedName>
        <fullName evidence="5">Extracellular membrane protein CFEM domain-containing protein</fullName>
    </recommendedName>
</protein>
<dbReference type="HOGENOM" id="CLU_956462_0_0_1"/>
<evidence type="ECO:0000256" key="2">
    <source>
        <dbReference type="SAM" id="SignalP"/>
    </source>
</evidence>
<dbReference type="OrthoDB" id="5398531at2759"/>
<dbReference type="EMBL" id="KN847045">
    <property type="protein sequence ID" value="KIW24691.1"/>
    <property type="molecule type" value="Genomic_DNA"/>
</dbReference>
<dbReference type="Proteomes" id="UP000054466">
    <property type="component" value="Unassembled WGS sequence"/>
</dbReference>
<gene>
    <name evidence="3" type="ORF">PV07_10392</name>
</gene>
<feature type="region of interest" description="Disordered" evidence="1">
    <location>
        <begin position="228"/>
        <end position="255"/>
    </location>
</feature>
<evidence type="ECO:0008006" key="5">
    <source>
        <dbReference type="Google" id="ProtNLM"/>
    </source>
</evidence>
<dbReference type="AlphaFoldDB" id="A0A0D1ZAF9"/>